<protein>
    <submittedName>
        <fullName evidence="5">Endoglucanase</fullName>
    </submittedName>
</protein>
<dbReference type="RefSeq" id="WP_238232156.1">
    <property type="nucleotide sequence ID" value="NZ_BPQO01000059.1"/>
</dbReference>
<name>A0AAV4ZXI6_9HYPH</name>
<feature type="domain" description="Glycoside hydrolase family 5" evidence="4">
    <location>
        <begin position="63"/>
        <end position="301"/>
    </location>
</feature>
<comment type="caution">
    <text evidence="5">The sequence shown here is derived from an EMBL/GenBank/DDBJ whole genome shotgun (WGS) entry which is preliminary data.</text>
</comment>
<keyword evidence="2 3" id="KW-0326">Glycosidase</keyword>
<evidence type="ECO:0000256" key="1">
    <source>
        <dbReference type="ARBA" id="ARBA00022801"/>
    </source>
</evidence>
<reference evidence="5" key="1">
    <citation type="journal article" date="2016" name="Front. Microbiol.">
        <title>Genome Sequence of the Piezophilic, Mesophilic Sulfate-Reducing Bacterium Desulfovibrio indicus J2T.</title>
        <authorList>
            <person name="Cao J."/>
            <person name="Maignien L."/>
            <person name="Shao Z."/>
            <person name="Alain K."/>
            <person name="Jebbar M."/>
        </authorList>
    </citation>
    <scope>NUCLEOTIDE SEQUENCE</scope>
    <source>
        <strain evidence="5">DSM 16372</strain>
    </source>
</reference>
<dbReference type="AlphaFoldDB" id="A0AAV4ZXI6"/>
<accession>A0AAV4ZXI6</accession>
<dbReference type="Pfam" id="PF00150">
    <property type="entry name" value="Cellulase"/>
    <property type="match status" value="1"/>
</dbReference>
<reference evidence="5" key="2">
    <citation type="submission" date="2021-08" db="EMBL/GenBank/DDBJ databases">
        <authorList>
            <person name="Tani A."/>
            <person name="Ola A."/>
            <person name="Ogura Y."/>
            <person name="Katsura K."/>
            <person name="Hayashi T."/>
        </authorList>
    </citation>
    <scope>NUCLEOTIDE SEQUENCE</scope>
    <source>
        <strain evidence="5">DSM 16372</strain>
    </source>
</reference>
<dbReference type="Gene3D" id="3.20.20.80">
    <property type="entry name" value="Glycosidases"/>
    <property type="match status" value="1"/>
</dbReference>
<dbReference type="PROSITE" id="PS51318">
    <property type="entry name" value="TAT"/>
    <property type="match status" value="1"/>
</dbReference>
<dbReference type="InterPro" id="IPR006311">
    <property type="entry name" value="TAT_signal"/>
</dbReference>
<evidence type="ECO:0000256" key="2">
    <source>
        <dbReference type="ARBA" id="ARBA00023295"/>
    </source>
</evidence>
<dbReference type="PANTHER" id="PTHR34142">
    <property type="entry name" value="ENDO-BETA-1,4-GLUCANASE A"/>
    <property type="match status" value="1"/>
</dbReference>
<evidence type="ECO:0000259" key="4">
    <source>
        <dbReference type="Pfam" id="PF00150"/>
    </source>
</evidence>
<evidence type="ECO:0000313" key="5">
    <source>
        <dbReference type="EMBL" id="GJD92732.1"/>
    </source>
</evidence>
<dbReference type="GO" id="GO:0009251">
    <property type="term" value="P:glucan catabolic process"/>
    <property type="evidence" value="ECO:0007669"/>
    <property type="project" value="TreeGrafter"/>
</dbReference>
<evidence type="ECO:0000256" key="3">
    <source>
        <dbReference type="RuleBase" id="RU361153"/>
    </source>
</evidence>
<evidence type="ECO:0000313" key="6">
    <source>
        <dbReference type="Proteomes" id="UP001055247"/>
    </source>
</evidence>
<dbReference type="InterPro" id="IPR001547">
    <property type="entry name" value="Glyco_hydro_5"/>
</dbReference>
<keyword evidence="6" id="KW-1185">Reference proteome</keyword>
<dbReference type="SUPFAM" id="SSF51445">
    <property type="entry name" value="(Trans)glycosidases"/>
    <property type="match status" value="1"/>
</dbReference>
<keyword evidence="1 3" id="KW-0378">Hydrolase</keyword>
<dbReference type="PANTHER" id="PTHR34142:SF1">
    <property type="entry name" value="GLYCOSIDE HYDROLASE FAMILY 5 DOMAIN-CONTAINING PROTEIN"/>
    <property type="match status" value="1"/>
</dbReference>
<dbReference type="Proteomes" id="UP001055247">
    <property type="component" value="Unassembled WGS sequence"/>
</dbReference>
<comment type="similarity">
    <text evidence="3">Belongs to the glycosyl hydrolase 5 (cellulase A) family.</text>
</comment>
<dbReference type="GO" id="GO:0004553">
    <property type="term" value="F:hydrolase activity, hydrolyzing O-glycosyl compounds"/>
    <property type="evidence" value="ECO:0007669"/>
    <property type="project" value="InterPro"/>
</dbReference>
<proteinExistence type="inferred from homology"/>
<dbReference type="EMBL" id="BPQO01000059">
    <property type="protein sequence ID" value="GJD92732.1"/>
    <property type="molecule type" value="Genomic_DNA"/>
</dbReference>
<dbReference type="InterPro" id="IPR017853">
    <property type="entry name" value="GH"/>
</dbReference>
<gene>
    <name evidence="5" type="primary">egl_2</name>
    <name evidence="5" type="ORF">BHAOGJBA_6289</name>
</gene>
<organism evidence="5 6">
    <name type="scientific">Methylobacterium hispanicum</name>
    <dbReference type="NCBI Taxonomy" id="270350"/>
    <lineage>
        <taxon>Bacteria</taxon>
        <taxon>Pseudomonadati</taxon>
        <taxon>Pseudomonadota</taxon>
        <taxon>Alphaproteobacteria</taxon>
        <taxon>Hyphomicrobiales</taxon>
        <taxon>Methylobacteriaceae</taxon>
        <taxon>Methylobacterium</taxon>
    </lineage>
</organism>
<sequence>MHVNLTRRQALSGLAVSGLAVGGAAGLSPAPARSAELTYPGVNLSGGEFGDLGRPLGQGYIYPPDQAFAYYASRGLRLVRLPFRIERLQPEPFGALAERDLAELRRCAASARRHGLVLVLDPHNYGKRDDRPMEAADLADFWKRLATPFRDAPGIAYGLMNEPVAYKPAEWRPIVDRVVATIRDLGSDQLIMVPGAGWTGAHSWVSEGNAAAFEGFEDRNFMFEVHQYLDANSSGTDLQTYVPGAGEDRLRAFTDWARARACRAFLGEFGFALPAGRTEAGAMLAYLKANADVWRAYAYWAGGPWWGDYAFSIEPDKAGDKPQMALLREYL</sequence>